<evidence type="ECO:0000256" key="4">
    <source>
        <dbReference type="ARBA" id="ARBA00013682"/>
    </source>
</evidence>
<evidence type="ECO:0000256" key="8">
    <source>
        <dbReference type="ARBA" id="ARBA00033371"/>
    </source>
</evidence>
<dbReference type="Proteomes" id="UP000748752">
    <property type="component" value="Unassembled WGS sequence"/>
</dbReference>
<dbReference type="RefSeq" id="WP_200239642.1">
    <property type="nucleotide sequence ID" value="NZ_NRRV01000043.1"/>
</dbReference>
<evidence type="ECO:0000256" key="3">
    <source>
        <dbReference type="ARBA" id="ARBA00012141"/>
    </source>
</evidence>
<dbReference type="InterPro" id="IPR002052">
    <property type="entry name" value="DNA_methylase_N6_adenine_CS"/>
</dbReference>
<reference evidence="11 12" key="1">
    <citation type="journal article" date="2020" name="Microorganisms">
        <title>Osmotic Adaptation and Compatible Solute Biosynthesis of Phototrophic Bacteria as Revealed from Genome Analyses.</title>
        <authorList>
            <person name="Imhoff J.F."/>
            <person name="Rahn T."/>
            <person name="Kunzel S."/>
            <person name="Keller A."/>
            <person name="Neulinger S.C."/>
        </authorList>
    </citation>
    <scope>NUCLEOTIDE SEQUENCE [LARGE SCALE GENOMIC DNA]</scope>
    <source>
        <strain evidence="11 12">DSM 6210</strain>
    </source>
</reference>
<comment type="function">
    <text evidence="1">Specifically methylates the guanine in position 966 of 16S rRNA in the assembled 30S particle.</text>
</comment>
<dbReference type="SUPFAM" id="SSF53335">
    <property type="entry name" value="S-adenosyl-L-methionine-dependent methyltransferases"/>
    <property type="match status" value="1"/>
</dbReference>
<keyword evidence="6" id="KW-0808">Transferase</keyword>
<gene>
    <name evidence="11" type="primary">rsmD</name>
    <name evidence="11" type="ORF">CKO31_16145</name>
</gene>
<dbReference type="NCBIfam" id="TIGR00095">
    <property type="entry name" value="16S rRNA (guanine(966)-N(2))-methyltransferase RsmD"/>
    <property type="match status" value="1"/>
</dbReference>
<comment type="similarity">
    <text evidence="2">Belongs to the methyltransferase superfamily. RsmD family.</text>
</comment>
<dbReference type="EC" id="2.1.1.171" evidence="3"/>
<keyword evidence="5" id="KW-0489">Methyltransferase</keyword>
<evidence type="ECO:0000256" key="1">
    <source>
        <dbReference type="ARBA" id="ARBA00002649"/>
    </source>
</evidence>
<name>A0ABS1CK05_9GAMM</name>
<feature type="compositionally biased region" description="Pro residues" evidence="10">
    <location>
        <begin position="1"/>
        <end position="12"/>
    </location>
</feature>
<protein>
    <recommendedName>
        <fullName evidence="4">Ribosomal RNA small subunit methyltransferase D</fullName>
        <ecNumber evidence="3">2.1.1.171</ecNumber>
    </recommendedName>
    <alternativeName>
        <fullName evidence="7">16S rRNA m2G966 methyltransferase</fullName>
    </alternativeName>
    <alternativeName>
        <fullName evidence="8">rRNA (guanine-N(2)-)-methyltransferase</fullName>
    </alternativeName>
</protein>
<dbReference type="PANTHER" id="PTHR43542:SF1">
    <property type="entry name" value="METHYLTRANSFERASE"/>
    <property type="match status" value="1"/>
</dbReference>
<feature type="region of interest" description="Disordered" evidence="10">
    <location>
        <begin position="1"/>
        <end position="48"/>
    </location>
</feature>
<dbReference type="Gene3D" id="3.40.50.150">
    <property type="entry name" value="Vaccinia Virus protein VP39"/>
    <property type="match status" value="1"/>
</dbReference>
<organism evidence="11 12">
    <name type="scientific">Thiohalocapsa halophila</name>
    <dbReference type="NCBI Taxonomy" id="69359"/>
    <lineage>
        <taxon>Bacteria</taxon>
        <taxon>Pseudomonadati</taxon>
        <taxon>Pseudomonadota</taxon>
        <taxon>Gammaproteobacteria</taxon>
        <taxon>Chromatiales</taxon>
        <taxon>Chromatiaceae</taxon>
        <taxon>Thiohalocapsa</taxon>
    </lineage>
</organism>
<dbReference type="PANTHER" id="PTHR43542">
    <property type="entry name" value="METHYLTRANSFERASE"/>
    <property type="match status" value="1"/>
</dbReference>
<accession>A0ABS1CK05</accession>
<dbReference type="InterPro" id="IPR004398">
    <property type="entry name" value="RNA_MeTrfase_RsmD"/>
</dbReference>
<dbReference type="CDD" id="cd02440">
    <property type="entry name" value="AdoMet_MTases"/>
    <property type="match status" value="1"/>
</dbReference>
<dbReference type="EMBL" id="NRRV01000043">
    <property type="protein sequence ID" value="MBK1632241.1"/>
    <property type="molecule type" value="Genomic_DNA"/>
</dbReference>
<sequence length="242" mass="25787">MPQPPIRRPQPRLPVATGRGGKRSAGGKGAAGRKPGHKAARTPPARGGIGHIRIIGGRLRGRRLPVPQQAGLRPTTDRVRETLFNWLAADIPGSRCLDCFAGAGALGFEAFSRGAAEVVLIERAARVAAGLSANAQTLRAAAARDDMLAQARLQVVQAHALQWLAARPPRPFDIVFLDPPFDDAVLAETCQRLAQGWLAPAAAVYLETPASTPMPALPEHWHIARERTAGQVCYALVRLTPA</sequence>
<keyword evidence="12" id="KW-1185">Reference proteome</keyword>
<comment type="caution">
    <text evidence="11">The sequence shown here is derived from an EMBL/GenBank/DDBJ whole genome shotgun (WGS) entry which is preliminary data.</text>
</comment>
<evidence type="ECO:0000313" key="12">
    <source>
        <dbReference type="Proteomes" id="UP000748752"/>
    </source>
</evidence>
<evidence type="ECO:0000313" key="11">
    <source>
        <dbReference type="EMBL" id="MBK1632241.1"/>
    </source>
</evidence>
<evidence type="ECO:0000256" key="7">
    <source>
        <dbReference type="ARBA" id="ARBA00031268"/>
    </source>
</evidence>
<evidence type="ECO:0000256" key="9">
    <source>
        <dbReference type="ARBA" id="ARBA00048326"/>
    </source>
</evidence>
<dbReference type="Pfam" id="PF03602">
    <property type="entry name" value="Cons_hypoth95"/>
    <property type="match status" value="1"/>
</dbReference>
<evidence type="ECO:0000256" key="10">
    <source>
        <dbReference type="SAM" id="MobiDB-lite"/>
    </source>
</evidence>
<evidence type="ECO:0000256" key="6">
    <source>
        <dbReference type="ARBA" id="ARBA00022679"/>
    </source>
</evidence>
<evidence type="ECO:0000256" key="5">
    <source>
        <dbReference type="ARBA" id="ARBA00022603"/>
    </source>
</evidence>
<dbReference type="InterPro" id="IPR029063">
    <property type="entry name" value="SAM-dependent_MTases_sf"/>
</dbReference>
<proteinExistence type="inferred from homology"/>
<comment type="catalytic activity">
    <reaction evidence="9">
        <text>guanosine(966) in 16S rRNA + S-adenosyl-L-methionine = N(2)-methylguanosine(966) in 16S rRNA + S-adenosyl-L-homocysteine + H(+)</text>
        <dbReference type="Rhea" id="RHEA:23548"/>
        <dbReference type="Rhea" id="RHEA-COMP:10211"/>
        <dbReference type="Rhea" id="RHEA-COMP:10212"/>
        <dbReference type="ChEBI" id="CHEBI:15378"/>
        <dbReference type="ChEBI" id="CHEBI:57856"/>
        <dbReference type="ChEBI" id="CHEBI:59789"/>
        <dbReference type="ChEBI" id="CHEBI:74269"/>
        <dbReference type="ChEBI" id="CHEBI:74481"/>
        <dbReference type="EC" id="2.1.1.171"/>
    </reaction>
</comment>
<dbReference type="PROSITE" id="PS00092">
    <property type="entry name" value="N6_MTASE"/>
    <property type="match status" value="1"/>
</dbReference>
<evidence type="ECO:0000256" key="2">
    <source>
        <dbReference type="ARBA" id="ARBA00005269"/>
    </source>
</evidence>